<dbReference type="PANTHER" id="PTHR43885:SF1">
    <property type="entry name" value="SUPERFAMILY HYDROLASE, PUTATIVE (AFU_ORTHOLOGUE AFUA_4G13290)-RELATED"/>
    <property type="match status" value="1"/>
</dbReference>
<reference evidence="1 2" key="1">
    <citation type="journal article" date="2016" name="G3 (Bethesda)">
        <title>First Draft Assembly and Annotation of the Genome of a California Endemic Oak Quercus lobata Nee (Fagaceae).</title>
        <authorList>
            <person name="Sork V.L."/>
            <person name="Fitz-Gibbon S.T."/>
            <person name="Puiu D."/>
            <person name="Crepeau M."/>
            <person name="Gugger P.F."/>
            <person name="Sherman R."/>
            <person name="Stevens K."/>
            <person name="Langley C.H."/>
            <person name="Pellegrini M."/>
            <person name="Salzberg S.L."/>
        </authorList>
    </citation>
    <scope>NUCLEOTIDE SEQUENCE [LARGE SCALE GENOMIC DNA]</scope>
    <source>
        <strain evidence="1 2">cv. SW786</strain>
    </source>
</reference>
<evidence type="ECO:0000313" key="2">
    <source>
        <dbReference type="Proteomes" id="UP000594261"/>
    </source>
</evidence>
<protein>
    <submittedName>
        <fullName evidence="1">Uncharacterized protein</fullName>
    </submittedName>
</protein>
<dbReference type="EMBL" id="LRBV02000006">
    <property type="status" value="NOT_ANNOTATED_CDS"/>
    <property type="molecule type" value="Genomic_DNA"/>
</dbReference>
<dbReference type="AlphaFoldDB" id="A0A7N2LZ97"/>
<name>A0A7N2LZ97_QUELO</name>
<dbReference type="InterPro" id="IPR023214">
    <property type="entry name" value="HAD_sf"/>
</dbReference>
<dbReference type="InParanoid" id="A0A7N2LZ97"/>
<dbReference type="Gene3D" id="3.40.50.1000">
    <property type="entry name" value="HAD superfamily/HAD-like"/>
    <property type="match status" value="1"/>
</dbReference>
<evidence type="ECO:0000313" key="1">
    <source>
        <dbReference type="EnsemblPlants" id="QL06p021877:mrna"/>
    </source>
</evidence>
<dbReference type="PANTHER" id="PTHR43885">
    <property type="entry name" value="HALOACID DEHALOGENASE-LIKE HYDROLASE"/>
    <property type="match status" value="1"/>
</dbReference>
<dbReference type="InterPro" id="IPR023198">
    <property type="entry name" value="PGP-like_dom2"/>
</dbReference>
<keyword evidence="2" id="KW-1185">Reference proteome</keyword>
<dbReference type="Gene3D" id="1.10.150.240">
    <property type="entry name" value="Putative phosphatase, domain 2"/>
    <property type="match status" value="1"/>
</dbReference>
<reference evidence="1" key="2">
    <citation type="submission" date="2021-01" db="UniProtKB">
        <authorList>
            <consortium name="EnsemblPlants"/>
        </authorList>
    </citation>
    <scope>IDENTIFICATION</scope>
</reference>
<organism evidence="1 2">
    <name type="scientific">Quercus lobata</name>
    <name type="common">Valley oak</name>
    <dbReference type="NCBI Taxonomy" id="97700"/>
    <lineage>
        <taxon>Eukaryota</taxon>
        <taxon>Viridiplantae</taxon>
        <taxon>Streptophyta</taxon>
        <taxon>Embryophyta</taxon>
        <taxon>Tracheophyta</taxon>
        <taxon>Spermatophyta</taxon>
        <taxon>Magnoliopsida</taxon>
        <taxon>eudicotyledons</taxon>
        <taxon>Gunneridae</taxon>
        <taxon>Pentapetalae</taxon>
        <taxon>rosids</taxon>
        <taxon>fabids</taxon>
        <taxon>Fagales</taxon>
        <taxon>Fagaceae</taxon>
        <taxon>Quercus</taxon>
    </lineage>
</organism>
<proteinExistence type="predicted"/>
<dbReference type="GO" id="GO:0009507">
    <property type="term" value="C:chloroplast"/>
    <property type="evidence" value="ECO:0007669"/>
    <property type="project" value="TreeGrafter"/>
</dbReference>
<accession>A0A7N2LZ97</accession>
<dbReference type="Proteomes" id="UP000594261">
    <property type="component" value="Chromosome 6"/>
</dbReference>
<dbReference type="InterPro" id="IPR036412">
    <property type="entry name" value="HAD-like_sf"/>
</dbReference>
<dbReference type="EnsemblPlants" id="QL06p021877:mrna">
    <property type="protein sequence ID" value="QL06p021877:mrna"/>
    <property type="gene ID" value="QL06p021877"/>
</dbReference>
<dbReference type="SUPFAM" id="SSF56784">
    <property type="entry name" value="HAD-like"/>
    <property type="match status" value="1"/>
</dbReference>
<sequence>MATLITTTPTHKRARLKGVVFDMDGTLTVPVIDFVAMYKAVLGDNEYRRIKAESPSGIDILHHIESWSPEKQQMAYETIADYERRGLDRLQIMPGAAELCGLLNEKKISAMSDAPKDDRCIGFTERKIGSRGLRQGDLLSPLLFILVNGYGGVESDVEKN</sequence>
<dbReference type="Gramene" id="QL06p021877:mrna">
    <property type="protein sequence ID" value="QL06p021877:mrna"/>
    <property type="gene ID" value="QL06p021877"/>
</dbReference>